<protein>
    <submittedName>
        <fullName evidence="3">NAC domain-containing protein 83</fullName>
    </submittedName>
</protein>
<dbReference type="InterPro" id="IPR003441">
    <property type="entry name" value="NAC-dom"/>
</dbReference>
<feature type="domain" description="NAC" evidence="2">
    <location>
        <begin position="4"/>
        <end position="161"/>
    </location>
</feature>
<reference evidence="3 4" key="1">
    <citation type="journal article" date="2021" name="Hortic Res">
        <title>The domestication of Cucurbita argyrosperma as revealed by the genome of its wild relative.</title>
        <authorList>
            <person name="Barrera-Redondo J."/>
            <person name="Sanchez-de la Vega G."/>
            <person name="Aguirre-Liguori J.A."/>
            <person name="Castellanos-Morales G."/>
            <person name="Gutierrez-Guerrero Y.T."/>
            <person name="Aguirre-Dugua X."/>
            <person name="Aguirre-Planter E."/>
            <person name="Tenaillon M.I."/>
            <person name="Lira-Saade R."/>
            <person name="Eguiarte L.E."/>
        </authorList>
    </citation>
    <scope>NUCLEOTIDE SEQUENCE [LARGE SCALE GENOMIC DNA]</scope>
    <source>
        <strain evidence="3">JBR-2021</strain>
    </source>
</reference>
<accession>A0AAV6N0W4</accession>
<evidence type="ECO:0000259" key="2">
    <source>
        <dbReference type="PROSITE" id="PS51005"/>
    </source>
</evidence>
<feature type="compositionally biased region" description="Low complexity" evidence="1">
    <location>
        <begin position="190"/>
        <end position="208"/>
    </location>
</feature>
<evidence type="ECO:0000256" key="1">
    <source>
        <dbReference type="SAM" id="MobiDB-lite"/>
    </source>
</evidence>
<dbReference type="PROSITE" id="PS51005">
    <property type="entry name" value="NAC"/>
    <property type="match status" value="1"/>
</dbReference>
<gene>
    <name evidence="3" type="primary">NAC083</name>
    <name evidence="3" type="ORF">SDJN03_14780</name>
</gene>
<comment type="caution">
    <text evidence="3">The sequence shown here is derived from an EMBL/GenBank/DDBJ whole genome shotgun (WGS) entry which is preliminary data.</text>
</comment>
<evidence type="ECO:0000313" key="4">
    <source>
        <dbReference type="Proteomes" id="UP000685013"/>
    </source>
</evidence>
<feature type="non-terminal residue" evidence="3">
    <location>
        <position position="1"/>
    </location>
</feature>
<evidence type="ECO:0000313" key="3">
    <source>
        <dbReference type="EMBL" id="KAG6589357.1"/>
    </source>
</evidence>
<proteinExistence type="predicted"/>
<keyword evidence="4" id="KW-1185">Reference proteome</keyword>
<name>A0AAV6N0W4_9ROSI</name>
<dbReference type="GO" id="GO:0003677">
    <property type="term" value="F:DNA binding"/>
    <property type="evidence" value="ECO:0007669"/>
    <property type="project" value="InterPro"/>
</dbReference>
<dbReference type="EMBL" id="JAGKQH010000010">
    <property type="protein sequence ID" value="KAG6589357.1"/>
    <property type="molecule type" value="Genomic_DNA"/>
</dbReference>
<dbReference type="GO" id="GO:0006355">
    <property type="term" value="P:regulation of DNA-templated transcription"/>
    <property type="evidence" value="ECO:0007669"/>
    <property type="project" value="InterPro"/>
</dbReference>
<dbReference type="AlphaFoldDB" id="A0AAV6N0W4"/>
<organism evidence="3 4">
    <name type="scientific">Cucurbita argyrosperma subsp. sororia</name>
    <dbReference type="NCBI Taxonomy" id="37648"/>
    <lineage>
        <taxon>Eukaryota</taxon>
        <taxon>Viridiplantae</taxon>
        <taxon>Streptophyta</taxon>
        <taxon>Embryophyta</taxon>
        <taxon>Tracheophyta</taxon>
        <taxon>Spermatophyta</taxon>
        <taxon>Magnoliopsida</taxon>
        <taxon>eudicotyledons</taxon>
        <taxon>Gunneridae</taxon>
        <taxon>Pentapetalae</taxon>
        <taxon>rosids</taxon>
        <taxon>fabids</taxon>
        <taxon>Cucurbitales</taxon>
        <taxon>Cucurbitaceae</taxon>
        <taxon>Cucurbiteae</taxon>
        <taxon>Cucurbita</taxon>
    </lineage>
</organism>
<feature type="region of interest" description="Disordered" evidence="1">
    <location>
        <begin position="183"/>
        <end position="220"/>
    </location>
</feature>
<sequence length="220" mass="24405">MRGLPPGFRFEPTEEELVFEYLKCKVFSFALPASIIPEITTSVCNLDPWDIPGGGGGWEEDTYLFSKYQECDRRVRWSPSGYWKAKGSERKIVSSSSDAVGLVGMRKTLVFWMGSSSSRKTGWVMHEYRLLLSPSQTPTPTPPSAVINNMEKWVVCRIFCNNSGIKNDLHFHPLQYPVSASTNDDTNALSDDSVSSTASSSSFSATTTMPFPNHHSSASN</sequence>
<dbReference type="Proteomes" id="UP000685013">
    <property type="component" value="Chromosome 10"/>
</dbReference>
<dbReference type="Pfam" id="PF02365">
    <property type="entry name" value="NAM"/>
    <property type="match status" value="1"/>
</dbReference>